<dbReference type="Proteomes" id="UP001626550">
    <property type="component" value="Unassembled WGS sequence"/>
</dbReference>
<proteinExistence type="predicted"/>
<protein>
    <submittedName>
        <fullName evidence="1">Uncharacterized protein</fullName>
    </submittedName>
</protein>
<evidence type="ECO:0000313" key="1">
    <source>
        <dbReference type="EMBL" id="KAL3309131.1"/>
    </source>
</evidence>
<organism evidence="1 2">
    <name type="scientific">Cichlidogyrus casuarinus</name>
    <dbReference type="NCBI Taxonomy" id="1844966"/>
    <lineage>
        <taxon>Eukaryota</taxon>
        <taxon>Metazoa</taxon>
        <taxon>Spiralia</taxon>
        <taxon>Lophotrochozoa</taxon>
        <taxon>Platyhelminthes</taxon>
        <taxon>Monogenea</taxon>
        <taxon>Monopisthocotylea</taxon>
        <taxon>Dactylogyridea</taxon>
        <taxon>Ancyrocephalidae</taxon>
        <taxon>Cichlidogyrus</taxon>
    </lineage>
</organism>
<sequence length="101" mass="11915">MPCSKHTFPHLADIDVLIEALRYDWPLYRKNDQQELDSVVFLNFARSKSYDMLKLLAELVLLYAEKHARKFDKDAKFTRNIYSEVHDAPVQEKTDQEVGKK</sequence>
<gene>
    <name evidence="1" type="ORF">Ciccas_012325</name>
</gene>
<accession>A0ABD2PRR0</accession>
<evidence type="ECO:0000313" key="2">
    <source>
        <dbReference type="Proteomes" id="UP001626550"/>
    </source>
</evidence>
<dbReference type="AlphaFoldDB" id="A0ABD2PRR0"/>
<reference evidence="1 2" key="1">
    <citation type="submission" date="2024-11" db="EMBL/GenBank/DDBJ databases">
        <title>Adaptive evolution of stress response genes in parasites aligns with host niche diversity.</title>
        <authorList>
            <person name="Hahn C."/>
            <person name="Resl P."/>
        </authorList>
    </citation>
    <scope>NUCLEOTIDE SEQUENCE [LARGE SCALE GENOMIC DNA]</scope>
    <source>
        <strain evidence="1">EGGRZ-B1_66</strain>
        <tissue evidence="1">Body</tissue>
    </source>
</reference>
<comment type="caution">
    <text evidence="1">The sequence shown here is derived from an EMBL/GenBank/DDBJ whole genome shotgun (WGS) entry which is preliminary data.</text>
</comment>
<dbReference type="EMBL" id="JBJKFK010004258">
    <property type="protein sequence ID" value="KAL3309131.1"/>
    <property type="molecule type" value="Genomic_DNA"/>
</dbReference>
<keyword evidence="2" id="KW-1185">Reference proteome</keyword>
<name>A0ABD2PRR0_9PLAT</name>